<protein>
    <submittedName>
        <fullName evidence="2">Uncharacterized protein</fullName>
    </submittedName>
</protein>
<accession>A0ABV5LI38</accession>
<dbReference type="Proteomes" id="UP001589753">
    <property type="component" value="Unassembled WGS sequence"/>
</dbReference>
<evidence type="ECO:0000313" key="2">
    <source>
        <dbReference type="EMBL" id="MFB9351828.1"/>
    </source>
</evidence>
<reference evidence="2 3" key="1">
    <citation type="submission" date="2024-09" db="EMBL/GenBank/DDBJ databases">
        <authorList>
            <person name="Sun Q."/>
            <person name="Mori K."/>
        </authorList>
    </citation>
    <scope>NUCLEOTIDE SEQUENCE [LARGE SCALE GENOMIC DNA]</scope>
    <source>
        <strain evidence="2 3">JCM 9767</strain>
    </source>
</reference>
<sequence length="473" mass="50349">MDVTGLVLRAIAGRPCVLVATMPGGAAVRLAVERSLRLRDWPQTSTPAQSDLLLVVGPDCPNLHAAVGRLWRDLPAPRARADVRTVDEVEAVLDAGRARLGSPTAQREQAAMPVRAGGQRSGTQGEREHDEDAGEVSGHARHDRHGGGEAGGGHREGGQADDEGHGDAPSDGDRPTEADHGDSGHARDGGDTDDHDEHHGHGGHGGMEMPGGLPMAEQGEDRDGLTLDRLHVPLGPLLTDWPAGLTVRLMLQGDVVQQADVDDPAPRTSGEVMEAFWVQPWVRASAGESVPVGEAVRRRAAARLDSLGRLLAVAGWPAEAVSARRLRDDLLTGAPRSALAPRFERFDRRVGRSRTLAWLTRGIGVVTARDAHEAGVSGPTARADGDVTDRYRQWLTEIRGDLPRLDEPSLLRVADEESPRGPWNAARPPSAGLITLLPRLLVGAEFASARLIVAGLDPDPDELAVRAPEVARE</sequence>
<evidence type="ECO:0000256" key="1">
    <source>
        <dbReference type="SAM" id="MobiDB-lite"/>
    </source>
</evidence>
<dbReference type="EMBL" id="JBHMDI010000139">
    <property type="protein sequence ID" value="MFB9351828.1"/>
    <property type="molecule type" value="Genomic_DNA"/>
</dbReference>
<dbReference type="InterPro" id="IPR029014">
    <property type="entry name" value="NiFe-Hase_large"/>
</dbReference>
<gene>
    <name evidence="2" type="ORF">ACFFUA_31155</name>
</gene>
<feature type="compositionally biased region" description="Basic and acidic residues" evidence="1">
    <location>
        <begin position="152"/>
        <end position="200"/>
    </location>
</feature>
<name>A0ABV5LI38_9ACTN</name>
<organism evidence="2 3">
    <name type="scientific">Streptomyces heliomycini</name>
    <dbReference type="NCBI Taxonomy" id="284032"/>
    <lineage>
        <taxon>Bacteria</taxon>
        <taxon>Bacillati</taxon>
        <taxon>Actinomycetota</taxon>
        <taxon>Actinomycetes</taxon>
        <taxon>Kitasatosporales</taxon>
        <taxon>Streptomycetaceae</taxon>
        <taxon>Streptomyces</taxon>
    </lineage>
</organism>
<dbReference type="RefSeq" id="WP_380956846.1">
    <property type="nucleotide sequence ID" value="NZ_JBHMDI010000139.1"/>
</dbReference>
<proteinExistence type="predicted"/>
<keyword evidence="3" id="KW-1185">Reference proteome</keyword>
<evidence type="ECO:0000313" key="3">
    <source>
        <dbReference type="Proteomes" id="UP001589753"/>
    </source>
</evidence>
<comment type="caution">
    <text evidence="2">The sequence shown here is derived from an EMBL/GenBank/DDBJ whole genome shotgun (WGS) entry which is preliminary data.</text>
</comment>
<feature type="region of interest" description="Disordered" evidence="1">
    <location>
        <begin position="97"/>
        <end position="220"/>
    </location>
</feature>
<dbReference type="Gene3D" id="1.10.645.10">
    <property type="entry name" value="Cytochrome-c3 Hydrogenase, chain B"/>
    <property type="match status" value="1"/>
</dbReference>